<proteinExistence type="predicted"/>
<dbReference type="SMART" id="SM00448">
    <property type="entry name" value="REC"/>
    <property type="match status" value="1"/>
</dbReference>
<evidence type="ECO:0000259" key="5">
    <source>
        <dbReference type="PROSITE" id="PS51755"/>
    </source>
</evidence>
<dbReference type="Pfam" id="PF00486">
    <property type="entry name" value="Trans_reg_C"/>
    <property type="match status" value="1"/>
</dbReference>
<evidence type="ECO:0000256" key="1">
    <source>
        <dbReference type="ARBA" id="ARBA00023125"/>
    </source>
</evidence>
<dbReference type="Gene3D" id="6.10.250.690">
    <property type="match status" value="1"/>
</dbReference>
<dbReference type="SMART" id="SM00862">
    <property type="entry name" value="Trans_reg_C"/>
    <property type="match status" value="1"/>
</dbReference>
<protein>
    <submittedName>
        <fullName evidence="6">Response regulator transcription factor</fullName>
    </submittedName>
</protein>
<feature type="DNA-binding region" description="OmpR/PhoB-type" evidence="3">
    <location>
        <begin position="120"/>
        <end position="221"/>
    </location>
</feature>
<dbReference type="SUPFAM" id="SSF46894">
    <property type="entry name" value="C-terminal effector domain of the bipartite response regulators"/>
    <property type="match status" value="1"/>
</dbReference>
<sequence>MARIGICEDDPAIRRVVLEALRLTGHEGVAAHTGGEAVRMFGHDDSLDVLVLDIGLPDADGRDVCQALRSGGQTAPVIFLTALDTVHDKLAGFSAGADDYLAKPFDVKELVARIEVLSRRGRTVVPDAPTDLVLDPARHSVSCQGRESMLTPTEFRMLAAITSRPGEVVRRRAVVAAAWPDGAAVSENTIDSYIRRIRAKLEEVGSPLHIQTVRGVGFTLR</sequence>
<name>A0ABS7RKE9_9ACTN</name>
<feature type="modified residue" description="4-aspartylphosphate" evidence="2">
    <location>
        <position position="53"/>
    </location>
</feature>
<dbReference type="PANTHER" id="PTHR48111">
    <property type="entry name" value="REGULATOR OF RPOS"/>
    <property type="match status" value="1"/>
</dbReference>
<feature type="domain" description="OmpR/PhoB-type" evidence="5">
    <location>
        <begin position="120"/>
        <end position="221"/>
    </location>
</feature>
<dbReference type="Pfam" id="PF00072">
    <property type="entry name" value="Response_reg"/>
    <property type="match status" value="1"/>
</dbReference>
<organism evidence="6 7">
    <name type="scientific">Nocardioides jiangsuensis</name>
    <dbReference type="NCBI Taxonomy" id="2866161"/>
    <lineage>
        <taxon>Bacteria</taxon>
        <taxon>Bacillati</taxon>
        <taxon>Actinomycetota</taxon>
        <taxon>Actinomycetes</taxon>
        <taxon>Propionibacteriales</taxon>
        <taxon>Nocardioidaceae</taxon>
        <taxon>Nocardioides</taxon>
    </lineage>
</organism>
<comment type="caution">
    <text evidence="6">The sequence shown here is derived from an EMBL/GenBank/DDBJ whole genome shotgun (WGS) entry which is preliminary data.</text>
</comment>
<keyword evidence="2" id="KW-0597">Phosphoprotein</keyword>
<gene>
    <name evidence="6" type="ORF">K1X13_11705</name>
</gene>
<dbReference type="InterPro" id="IPR001867">
    <property type="entry name" value="OmpR/PhoB-type_DNA-bd"/>
</dbReference>
<keyword evidence="1 3" id="KW-0238">DNA-binding</keyword>
<dbReference type="Proteomes" id="UP000754710">
    <property type="component" value="Unassembled WGS sequence"/>
</dbReference>
<evidence type="ECO:0000313" key="7">
    <source>
        <dbReference type="Proteomes" id="UP000754710"/>
    </source>
</evidence>
<keyword evidence="7" id="KW-1185">Reference proteome</keyword>
<feature type="domain" description="Response regulatory" evidence="4">
    <location>
        <begin position="3"/>
        <end position="118"/>
    </location>
</feature>
<dbReference type="PROSITE" id="PS51755">
    <property type="entry name" value="OMPR_PHOB"/>
    <property type="match status" value="1"/>
</dbReference>
<dbReference type="SUPFAM" id="SSF52172">
    <property type="entry name" value="CheY-like"/>
    <property type="match status" value="1"/>
</dbReference>
<dbReference type="RefSeq" id="WP_221025226.1">
    <property type="nucleotide sequence ID" value="NZ_JAIEZQ010000002.1"/>
</dbReference>
<dbReference type="Gene3D" id="1.10.10.10">
    <property type="entry name" value="Winged helix-like DNA-binding domain superfamily/Winged helix DNA-binding domain"/>
    <property type="match status" value="1"/>
</dbReference>
<dbReference type="CDD" id="cd00383">
    <property type="entry name" value="trans_reg_C"/>
    <property type="match status" value="1"/>
</dbReference>
<dbReference type="InterPro" id="IPR036388">
    <property type="entry name" value="WH-like_DNA-bd_sf"/>
</dbReference>
<dbReference type="InterPro" id="IPR001789">
    <property type="entry name" value="Sig_transdc_resp-reg_receiver"/>
</dbReference>
<dbReference type="PROSITE" id="PS50110">
    <property type="entry name" value="RESPONSE_REGULATORY"/>
    <property type="match status" value="1"/>
</dbReference>
<dbReference type="PANTHER" id="PTHR48111:SF37">
    <property type="entry name" value="RESPONSE REGULATOR PROTEIN CARR"/>
    <property type="match status" value="1"/>
</dbReference>
<dbReference type="EMBL" id="JAIEZQ010000002">
    <property type="protein sequence ID" value="MBY9075486.1"/>
    <property type="molecule type" value="Genomic_DNA"/>
</dbReference>
<dbReference type="InterPro" id="IPR039420">
    <property type="entry name" value="WalR-like"/>
</dbReference>
<reference evidence="6 7" key="1">
    <citation type="submission" date="2021-08" db="EMBL/GenBank/DDBJ databases">
        <title>Nocardioides bacterium WL0053 sp. nov., isolated from the sediment.</title>
        <authorList>
            <person name="Wang L."/>
            <person name="Zhang D."/>
            <person name="Zhang A."/>
        </authorList>
    </citation>
    <scope>NUCLEOTIDE SEQUENCE [LARGE SCALE GENOMIC DNA]</scope>
    <source>
        <strain evidence="6 7">WL0053</strain>
    </source>
</reference>
<evidence type="ECO:0000259" key="4">
    <source>
        <dbReference type="PROSITE" id="PS50110"/>
    </source>
</evidence>
<dbReference type="Gene3D" id="3.40.50.2300">
    <property type="match status" value="1"/>
</dbReference>
<dbReference type="InterPro" id="IPR011006">
    <property type="entry name" value="CheY-like_superfamily"/>
</dbReference>
<evidence type="ECO:0000256" key="3">
    <source>
        <dbReference type="PROSITE-ProRule" id="PRU01091"/>
    </source>
</evidence>
<dbReference type="InterPro" id="IPR016032">
    <property type="entry name" value="Sig_transdc_resp-reg_C-effctor"/>
</dbReference>
<accession>A0ABS7RKE9</accession>
<evidence type="ECO:0000256" key="2">
    <source>
        <dbReference type="PROSITE-ProRule" id="PRU00169"/>
    </source>
</evidence>
<evidence type="ECO:0000313" key="6">
    <source>
        <dbReference type="EMBL" id="MBY9075486.1"/>
    </source>
</evidence>